<dbReference type="AlphaFoldDB" id="A0A8J6PXI9"/>
<name>A0A8J6PXI9_9HYPH</name>
<dbReference type="SUPFAM" id="SSF88713">
    <property type="entry name" value="Glycoside hydrolase/deacetylase"/>
    <property type="match status" value="1"/>
</dbReference>
<dbReference type="GO" id="GO:0005975">
    <property type="term" value="P:carbohydrate metabolic process"/>
    <property type="evidence" value="ECO:0007669"/>
    <property type="project" value="InterPro"/>
</dbReference>
<proteinExistence type="predicted"/>
<keyword evidence="3" id="KW-1185">Reference proteome</keyword>
<keyword evidence="1" id="KW-0732">Signal</keyword>
<reference evidence="2" key="1">
    <citation type="submission" date="2020-09" db="EMBL/GenBank/DDBJ databases">
        <title>Genome seq and assembly of Tianweitania sp.</title>
        <authorList>
            <person name="Chhetri G."/>
        </authorList>
    </citation>
    <scope>NUCLEOTIDE SEQUENCE</scope>
    <source>
        <strain evidence="2">Rool2</strain>
    </source>
</reference>
<feature type="signal peptide" evidence="1">
    <location>
        <begin position="1"/>
        <end position="20"/>
    </location>
</feature>
<accession>A0A8J6PXI9</accession>
<dbReference type="Proteomes" id="UP000643405">
    <property type="component" value="Unassembled WGS sequence"/>
</dbReference>
<feature type="chain" id="PRO_5035204936" evidence="1">
    <location>
        <begin position="21"/>
        <end position="329"/>
    </location>
</feature>
<dbReference type="Gene3D" id="3.20.20.370">
    <property type="entry name" value="Glycoside hydrolase/deacetylase"/>
    <property type="match status" value="1"/>
</dbReference>
<dbReference type="InterPro" id="IPR011330">
    <property type="entry name" value="Glyco_hydro/deAcase_b/a-brl"/>
</dbReference>
<organism evidence="2 3">
    <name type="scientific">Oryzicola mucosus</name>
    <dbReference type="NCBI Taxonomy" id="2767425"/>
    <lineage>
        <taxon>Bacteria</taxon>
        <taxon>Pseudomonadati</taxon>
        <taxon>Pseudomonadota</taxon>
        <taxon>Alphaproteobacteria</taxon>
        <taxon>Hyphomicrobiales</taxon>
        <taxon>Phyllobacteriaceae</taxon>
        <taxon>Oryzicola</taxon>
    </lineage>
</organism>
<protein>
    <submittedName>
        <fullName evidence="2">Polysaccharide deacetylase</fullName>
    </submittedName>
</protein>
<evidence type="ECO:0000256" key="1">
    <source>
        <dbReference type="SAM" id="SignalP"/>
    </source>
</evidence>
<sequence>MQLKSPFVRLAAFASAFAFAEPAIATPVADPTHAKPKQVILISFDGAHDLAQWQRSRALALRTGADFTYFLSCVFLLSRDTKEAYQAPGRSAGRSNVGFAMTRQEVAERLQQIRLAASEGHDIASHACGHFDGGKWTKAQWKAEFSAFSRIVRDAYTINGIAPEPSDWKDIAAHASKGFRVPYLSSSTALDEALRENGTVYNASGVSRGPVKPDLEKGLYQFALPMIPEGPSERRIIAMDYNLYVRHSGGMERPSEAALFENRTYAAFNRAFKEQYDGPRVPLQLGFHFTLMNDGAYWRALERFAEEVCVKADVECISYADYVARLEGD</sequence>
<comment type="caution">
    <text evidence="2">The sequence shown here is derived from an EMBL/GenBank/DDBJ whole genome shotgun (WGS) entry which is preliminary data.</text>
</comment>
<evidence type="ECO:0000313" key="2">
    <source>
        <dbReference type="EMBL" id="MBD0416087.1"/>
    </source>
</evidence>
<dbReference type="EMBL" id="JACVVX010000004">
    <property type="protein sequence ID" value="MBD0416087.1"/>
    <property type="molecule type" value="Genomic_DNA"/>
</dbReference>
<evidence type="ECO:0000313" key="3">
    <source>
        <dbReference type="Proteomes" id="UP000643405"/>
    </source>
</evidence>
<dbReference type="RefSeq" id="WP_188165493.1">
    <property type="nucleotide sequence ID" value="NZ_JACVVX010000004.1"/>
</dbReference>
<gene>
    <name evidence="2" type="ORF">ICI42_15630</name>
</gene>